<dbReference type="GO" id="GO:0000155">
    <property type="term" value="F:phosphorelay sensor kinase activity"/>
    <property type="evidence" value="ECO:0007669"/>
    <property type="project" value="InterPro"/>
</dbReference>
<evidence type="ECO:0000256" key="5">
    <source>
        <dbReference type="ARBA" id="ARBA00022741"/>
    </source>
</evidence>
<feature type="transmembrane region" description="Helical" evidence="9">
    <location>
        <begin position="123"/>
        <end position="140"/>
    </location>
</feature>
<dbReference type="OrthoDB" id="227596at2"/>
<dbReference type="GO" id="GO:0005524">
    <property type="term" value="F:ATP binding"/>
    <property type="evidence" value="ECO:0007669"/>
    <property type="project" value="UniProtKB-KW"/>
</dbReference>
<keyword evidence="3" id="KW-0597">Phosphoprotein</keyword>
<evidence type="ECO:0000313" key="13">
    <source>
        <dbReference type="Proteomes" id="UP000325957"/>
    </source>
</evidence>
<feature type="transmembrane region" description="Helical" evidence="9">
    <location>
        <begin position="100"/>
        <end position="116"/>
    </location>
</feature>
<dbReference type="InterPro" id="IPR003594">
    <property type="entry name" value="HATPase_dom"/>
</dbReference>
<evidence type="ECO:0000256" key="7">
    <source>
        <dbReference type="ARBA" id="ARBA00022840"/>
    </source>
</evidence>
<dbReference type="SUPFAM" id="SSF55874">
    <property type="entry name" value="ATPase domain of HSP90 chaperone/DNA topoisomerase II/histidine kinase"/>
    <property type="match status" value="1"/>
</dbReference>
<sequence>MDAPANVARVSNKAEFLQDSAAAELASPGDAGTARRRRWLPEGGLAVALGDASAPDWTRPAPNAAGYRRDALGAVVLTLVGLLSLALTESYAGVTDGAQRWWGYAIVGAVTIPLTWRRKHPVVVLIFTTVAFIGSAYINMMAIAQLSTQVAYFASVYAAVAWSRSREVAAIVVVMLALVIGTWLVIDLTISSSYSEYVEQLGNGTGPFDAVTAYAVYSILVHLAFFGGAVFAGRASWRSALRQDQIQEQADTIASQSQQLARRAVIEERLRIARELHDVVAHHVSAIGVQAGAARKILTRDTGLAEEALRTVEESSRQAVTETRQLLGVLREEGQEPSAFGTDGVGDLQRLVQDYADRGLSVTLGLAVDDDVDLARLPPALGLSVYRCVQESLANVLRHSTGRDVSVVLRTVDEHAFKILELEVLDRGRPREDTSGTGFGLIGLKERAQLHGGTCETGPRTPGPGWRVRSRFPLLDYGDAPGAAEDTAVPAARQHVPGASGVEGS</sequence>
<comment type="caution">
    <text evidence="12">The sequence shown here is derived from an EMBL/GenBank/DDBJ whole genome shotgun (WGS) entry which is preliminary data.</text>
</comment>
<dbReference type="PANTHER" id="PTHR24421:SF10">
    <property type="entry name" value="NITRATE_NITRITE SENSOR PROTEIN NARQ"/>
    <property type="match status" value="1"/>
</dbReference>
<dbReference type="Pfam" id="PF02518">
    <property type="entry name" value="HATPase_c"/>
    <property type="match status" value="1"/>
</dbReference>
<feature type="transmembrane region" description="Helical" evidence="9">
    <location>
        <begin position="146"/>
        <end position="162"/>
    </location>
</feature>
<protein>
    <recommendedName>
        <fullName evidence="2">histidine kinase</fullName>
        <ecNumber evidence="2">2.7.13.3</ecNumber>
    </recommendedName>
</protein>
<dbReference type="AlphaFoldDB" id="A0A5J5L432"/>
<name>A0A5J5L432_9MICC</name>
<keyword evidence="9" id="KW-0812">Transmembrane</keyword>
<gene>
    <name evidence="12" type="ORF">FCK90_01610</name>
</gene>
<evidence type="ECO:0000313" key="12">
    <source>
        <dbReference type="EMBL" id="KAA9395721.1"/>
    </source>
</evidence>
<dbReference type="RefSeq" id="WP_158032526.1">
    <property type="nucleotide sequence ID" value="NZ_ML708610.1"/>
</dbReference>
<feature type="transmembrane region" description="Helical" evidence="9">
    <location>
        <begin position="211"/>
        <end position="232"/>
    </location>
</feature>
<evidence type="ECO:0000256" key="8">
    <source>
        <dbReference type="ARBA" id="ARBA00023012"/>
    </source>
</evidence>
<evidence type="ECO:0000259" key="11">
    <source>
        <dbReference type="Pfam" id="PF07730"/>
    </source>
</evidence>
<keyword evidence="9" id="KW-1133">Transmembrane helix</keyword>
<dbReference type="InterPro" id="IPR050482">
    <property type="entry name" value="Sensor_HK_TwoCompSys"/>
</dbReference>
<accession>A0A5J5L432</accession>
<evidence type="ECO:0000256" key="9">
    <source>
        <dbReference type="SAM" id="Phobius"/>
    </source>
</evidence>
<dbReference type="Pfam" id="PF07730">
    <property type="entry name" value="HisKA_3"/>
    <property type="match status" value="1"/>
</dbReference>
<dbReference type="EC" id="2.7.13.3" evidence="2"/>
<dbReference type="Gene3D" id="1.20.5.1930">
    <property type="match status" value="1"/>
</dbReference>
<feature type="domain" description="Signal transduction histidine kinase subgroup 3 dimerisation and phosphoacceptor" evidence="11">
    <location>
        <begin position="268"/>
        <end position="333"/>
    </location>
</feature>
<feature type="domain" description="Histidine kinase/HSP90-like ATPase" evidence="10">
    <location>
        <begin position="384"/>
        <end position="474"/>
    </location>
</feature>
<organism evidence="12 13">
    <name type="scientific">Kocuria coralli</name>
    <dbReference type="NCBI Taxonomy" id="1461025"/>
    <lineage>
        <taxon>Bacteria</taxon>
        <taxon>Bacillati</taxon>
        <taxon>Actinomycetota</taxon>
        <taxon>Actinomycetes</taxon>
        <taxon>Micrococcales</taxon>
        <taxon>Micrococcaceae</taxon>
        <taxon>Kocuria</taxon>
    </lineage>
</organism>
<dbReference type="InterPro" id="IPR036890">
    <property type="entry name" value="HATPase_C_sf"/>
</dbReference>
<keyword evidence="6 12" id="KW-0418">Kinase</keyword>
<dbReference type="EMBL" id="SZWF01000001">
    <property type="protein sequence ID" value="KAA9395721.1"/>
    <property type="molecule type" value="Genomic_DNA"/>
</dbReference>
<dbReference type="CDD" id="cd16917">
    <property type="entry name" value="HATPase_UhpB-NarQ-NarX-like"/>
    <property type="match status" value="1"/>
</dbReference>
<keyword evidence="7" id="KW-0067">ATP-binding</keyword>
<keyword evidence="4" id="KW-0808">Transferase</keyword>
<keyword evidence="9" id="KW-0472">Membrane</keyword>
<dbReference type="Proteomes" id="UP000325957">
    <property type="component" value="Unassembled WGS sequence"/>
</dbReference>
<comment type="catalytic activity">
    <reaction evidence="1">
        <text>ATP + protein L-histidine = ADP + protein N-phospho-L-histidine.</text>
        <dbReference type="EC" id="2.7.13.3"/>
    </reaction>
</comment>
<keyword evidence="5" id="KW-0547">Nucleotide-binding</keyword>
<evidence type="ECO:0000256" key="3">
    <source>
        <dbReference type="ARBA" id="ARBA00022553"/>
    </source>
</evidence>
<dbReference type="GO" id="GO:0046983">
    <property type="term" value="F:protein dimerization activity"/>
    <property type="evidence" value="ECO:0007669"/>
    <property type="project" value="InterPro"/>
</dbReference>
<keyword evidence="8" id="KW-0902">Two-component regulatory system</keyword>
<evidence type="ECO:0000256" key="6">
    <source>
        <dbReference type="ARBA" id="ARBA00022777"/>
    </source>
</evidence>
<evidence type="ECO:0000256" key="2">
    <source>
        <dbReference type="ARBA" id="ARBA00012438"/>
    </source>
</evidence>
<proteinExistence type="predicted"/>
<feature type="transmembrane region" description="Helical" evidence="9">
    <location>
        <begin position="71"/>
        <end position="88"/>
    </location>
</feature>
<dbReference type="PANTHER" id="PTHR24421">
    <property type="entry name" value="NITRATE/NITRITE SENSOR PROTEIN NARX-RELATED"/>
    <property type="match status" value="1"/>
</dbReference>
<reference evidence="12 13" key="1">
    <citation type="submission" date="2019-05" db="EMBL/GenBank/DDBJ databases">
        <title>Kocuria coralli sp. nov., a novel actinobacterium isolated from coral reef seawater.</title>
        <authorList>
            <person name="Li J."/>
        </authorList>
    </citation>
    <scope>NUCLEOTIDE SEQUENCE [LARGE SCALE GENOMIC DNA]</scope>
    <source>
        <strain evidence="12 13">SCSIO 13007</strain>
    </source>
</reference>
<evidence type="ECO:0000256" key="1">
    <source>
        <dbReference type="ARBA" id="ARBA00000085"/>
    </source>
</evidence>
<evidence type="ECO:0000259" key="10">
    <source>
        <dbReference type="Pfam" id="PF02518"/>
    </source>
</evidence>
<dbReference type="GO" id="GO:0016020">
    <property type="term" value="C:membrane"/>
    <property type="evidence" value="ECO:0007669"/>
    <property type="project" value="InterPro"/>
</dbReference>
<keyword evidence="13" id="KW-1185">Reference proteome</keyword>
<feature type="transmembrane region" description="Helical" evidence="9">
    <location>
        <begin position="169"/>
        <end position="191"/>
    </location>
</feature>
<dbReference type="InterPro" id="IPR011712">
    <property type="entry name" value="Sig_transdc_His_kin_sub3_dim/P"/>
</dbReference>
<evidence type="ECO:0000256" key="4">
    <source>
        <dbReference type="ARBA" id="ARBA00022679"/>
    </source>
</evidence>
<dbReference type="Gene3D" id="3.30.565.10">
    <property type="entry name" value="Histidine kinase-like ATPase, C-terminal domain"/>
    <property type="match status" value="1"/>
</dbReference>